<evidence type="ECO:0000313" key="4">
    <source>
        <dbReference type="Proteomes" id="UP001562425"/>
    </source>
</evidence>
<name>A0ABD1DB64_CULPP</name>
<accession>A0ABD1DB64</accession>
<organism evidence="3 4">
    <name type="scientific">Culex pipiens pipiens</name>
    <name type="common">Northern house mosquito</name>
    <dbReference type="NCBI Taxonomy" id="38569"/>
    <lineage>
        <taxon>Eukaryota</taxon>
        <taxon>Metazoa</taxon>
        <taxon>Ecdysozoa</taxon>
        <taxon>Arthropoda</taxon>
        <taxon>Hexapoda</taxon>
        <taxon>Insecta</taxon>
        <taxon>Pterygota</taxon>
        <taxon>Neoptera</taxon>
        <taxon>Endopterygota</taxon>
        <taxon>Diptera</taxon>
        <taxon>Nematocera</taxon>
        <taxon>Culicoidea</taxon>
        <taxon>Culicidae</taxon>
        <taxon>Culicinae</taxon>
        <taxon>Culicini</taxon>
        <taxon>Culex</taxon>
        <taxon>Culex</taxon>
    </lineage>
</organism>
<evidence type="ECO:0000256" key="2">
    <source>
        <dbReference type="SAM" id="SignalP"/>
    </source>
</evidence>
<keyword evidence="1" id="KW-1133">Transmembrane helix</keyword>
<sequence>MNLLGCTFLLLLALQPSSAYNQDALDHVLRTIEYLASVHGGVFSCIFYDLSQSSHLGVWNDVLTSPRLDHIVVKYVFDESFIAHHDTPLGDPRNPPAHPNAYETKIVSLMVNKPSIQRIKTIDDFKHTEVRFHEDLENYPHFLNDSIIGDLVVQGKRREFFEAIPGGAVFWDKEFIDVYYELAFDYNRMESFFVVLDQEYFTGIELYIAKYRSPYLEAFRYTHITLFEAGLFVLWQRQWKDEMRSAYVGRRPREDAGSQSDLSFEDMLPAWLALGVGFCLSILGFTGELVTRPFDSWWSQVRKRIAK</sequence>
<comment type="caution">
    <text evidence="3">The sequence shown here is derived from an EMBL/GenBank/DDBJ whole genome shotgun (WGS) entry which is preliminary data.</text>
</comment>
<protein>
    <submittedName>
        <fullName evidence="3">Uncharacterized protein</fullName>
    </submittedName>
</protein>
<proteinExistence type="predicted"/>
<dbReference type="AlphaFoldDB" id="A0ABD1DB64"/>
<keyword evidence="2" id="KW-0732">Signal</keyword>
<dbReference type="EMBL" id="JBEHCU010006550">
    <property type="protein sequence ID" value="KAL1396853.1"/>
    <property type="molecule type" value="Genomic_DNA"/>
</dbReference>
<evidence type="ECO:0000313" key="3">
    <source>
        <dbReference type="EMBL" id="KAL1396853.1"/>
    </source>
</evidence>
<feature type="chain" id="PRO_5044890847" evidence="2">
    <location>
        <begin position="20"/>
        <end position="307"/>
    </location>
</feature>
<keyword evidence="4" id="KW-1185">Reference proteome</keyword>
<gene>
    <name evidence="3" type="ORF">pipiens_010207</name>
</gene>
<feature type="signal peptide" evidence="2">
    <location>
        <begin position="1"/>
        <end position="19"/>
    </location>
</feature>
<feature type="transmembrane region" description="Helical" evidence="1">
    <location>
        <begin position="268"/>
        <end position="290"/>
    </location>
</feature>
<evidence type="ECO:0000256" key="1">
    <source>
        <dbReference type="SAM" id="Phobius"/>
    </source>
</evidence>
<reference evidence="3 4" key="1">
    <citation type="submission" date="2024-05" db="EMBL/GenBank/DDBJ databases">
        <title>Culex pipiens pipiens assembly and annotation.</title>
        <authorList>
            <person name="Alout H."/>
            <person name="Durand T."/>
        </authorList>
    </citation>
    <scope>NUCLEOTIDE SEQUENCE [LARGE SCALE GENOMIC DNA]</scope>
    <source>
        <strain evidence="3">HA-2024</strain>
        <tissue evidence="3">Whole body</tissue>
    </source>
</reference>
<keyword evidence="1" id="KW-0472">Membrane</keyword>
<keyword evidence="1" id="KW-0812">Transmembrane</keyword>
<dbReference type="Proteomes" id="UP001562425">
    <property type="component" value="Unassembled WGS sequence"/>
</dbReference>